<feature type="region of interest" description="Disordered" evidence="6">
    <location>
        <begin position="60"/>
        <end position="181"/>
    </location>
</feature>
<evidence type="ECO:0000313" key="8">
    <source>
        <dbReference type="Ensembl" id="ENSCAFP00040005541.1"/>
    </source>
</evidence>
<keyword evidence="4" id="KW-0963">Cytoplasm</keyword>
<evidence type="ECO:0000313" key="9">
    <source>
        <dbReference type="Proteomes" id="UP000694542"/>
    </source>
</evidence>
<dbReference type="InterPro" id="IPR016135">
    <property type="entry name" value="UBQ-conjugating_enzyme/RWD"/>
</dbReference>
<dbReference type="GO" id="GO:0005737">
    <property type="term" value="C:cytoplasm"/>
    <property type="evidence" value="ECO:0007669"/>
    <property type="project" value="UniProtKB-SubCell"/>
</dbReference>
<dbReference type="Proteomes" id="UP000694542">
    <property type="component" value="Chromosome 6"/>
</dbReference>
<feature type="region of interest" description="Disordered" evidence="6">
    <location>
        <begin position="1"/>
        <end position="40"/>
    </location>
</feature>
<dbReference type="PANTHER" id="PTHR15628:SF1">
    <property type="entry name" value="RWD DOMAIN-CONTAINING PROTEIN 3"/>
    <property type="match status" value="1"/>
</dbReference>
<comment type="subcellular location">
    <subcellularLocation>
        <location evidence="2">Cytoplasm</location>
    </subcellularLocation>
    <subcellularLocation>
        <location evidence="1">Nucleus</location>
    </subcellularLocation>
</comment>
<reference evidence="8" key="1">
    <citation type="submission" date="2018-10" db="EMBL/GenBank/DDBJ databases">
        <title>De novo assembly of a Great Dane genome.</title>
        <authorList>
            <person name="Kidd J.M."/>
            <person name="Pendleton A.L."/>
            <person name="Shen F."/>
            <person name="Emery S."/>
        </authorList>
    </citation>
    <scope>NUCLEOTIDE SEQUENCE [LARGE SCALE GENOMIC DNA]</scope>
    <source>
        <strain evidence="8">Great Dane</strain>
    </source>
</reference>
<evidence type="ECO:0000256" key="3">
    <source>
        <dbReference type="ARBA" id="ARBA00015444"/>
    </source>
</evidence>
<dbReference type="PANTHER" id="PTHR15628">
    <property type="entry name" value="RWD DOMAIN-CONTAINING PROTEIN 3"/>
    <property type="match status" value="1"/>
</dbReference>
<name>A0A8C0QDB5_CANLF</name>
<evidence type="ECO:0000256" key="2">
    <source>
        <dbReference type="ARBA" id="ARBA00004496"/>
    </source>
</evidence>
<sequence>MWGRMCVWGGGGGQGEKVGGGGGGAGGGGGGARPRSGGNGAFKACAKVRRFQTLQRASLFGQKANGCAARSPPASGKSLPKEMEPGVQSQQAGAPGRTSGASVPSGPGAPGRLGAPPSGRRAAPLRAGWGEGGGGRGGASGRGGGGASRRWAGHRGGGRGAGGGAPGAGHRGGGGGGAAMAEPAREELSALAAIFCGPDEWEVLSRSETDGTVFRILTKAEGLTGADVPLELVFHLPVNYPSCLPGISVHSKHLTRAQSMTVKEKLLKQAENLLSEPMIHELVLWIQQNLRHILNQLETGSGSEKCTFATGMTVDDGLWITLLHLDHMRAKTKYVKTVEKWASDLKLTGRLMFMGKIILILLQGDRSNIKEYLILQKTSKVDVDSSGKKCKEKMISVLFETKVQTEHKRFLAFEVKEYSSLDELQKEFETAGLKKLFSEFVLGLVK</sequence>
<dbReference type="AlphaFoldDB" id="A0A8C0QDB5"/>
<feature type="compositionally biased region" description="Gly residues" evidence="6">
    <location>
        <begin position="8"/>
        <end position="40"/>
    </location>
</feature>
<organism evidence="8 9">
    <name type="scientific">Canis lupus familiaris</name>
    <name type="common">Dog</name>
    <name type="synonym">Canis familiaris</name>
    <dbReference type="NCBI Taxonomy" id="9615"/>
    <lineage>
        <taxon>Eukaryota</taxon>
        <taxon>Metazoa</taxon>
        <taxon>Chordata</taxon>
        <taxon>Craniata</taxon>
        <taxon>Vertebrata</taxon>
        <taxon>Euteleostomi</taxon>
        <taxon>Mammalia</taxon>
        <taxon>Eutheria</taxon>
        <taxon>Laurasiatheria</taxon>
        <taxon>Carnivora</taxon>
        <taxon>Caniformia</taxon>
        <taxon>Canidae</taxon>
        <taxon>Canis</taxon>
    </lineage>
</organism>
<dbReference type="SUPFAM" id="SSF54495">
    <property type="entry name" value="UBC-like"/>
    <property type="match status" value="1"/>
</dbReference>
<dbReference type="SMART" id="SM00591">
    <property type="entry name" value="RWD"/>
    <property type="match status" value="1"/>
</dbReference>
<feature type="domain" description="RWD" evidence="7">
    <location>
        <begin position="186"/>
        <end position="293"/>
    </location>
</feature>
<dbReference type="Pfam" id="PF05773">
    <property type="entry name" value="RWD"/>
    <property type="match status" value="1"/>
</dbReference>
<dbReference type="GO" id="GO:0033235">
    <property type="term" value="P:positive regulation of protein sumoylation"/>
    <property type="evidence" value="ECO:0007669"/>
    <property type="project" value="InterPro"/>
</dbReference>
<dbReference type="GO" id="GO:1902073">
    <property type="term" value="P:positive regulation of hypoxia-inducible factor-1alpha signaling pathway"/>
    <property type="evidence" value="ECO:0007669"/>
    <property type="project" value="InterPro"/>
</dbReference>
<dbReference type="FunFam" id="3.10.110.10:FF:000070">
    <property type="entry name" value="RWD domain containing 3"/>
    <property type="match status" value="1"/>
</dbReference>
<evidence type="ECO:0000256" key="1">
    <source>
        <dbReference type="ARBA" id="ARBA00004123"/>
    </source>
</evidence>
<evidence type="ECO:0000256" key="5">
    <source>
        <dbReference type="ARBA" id="ARBA00023242"/>
    </source>
</evidence>
<evidence type="ECO:0000256" key="4">
    <source>
        <dbReference type="ARBA" id="ARBA00022490"/>
    </source>
</evidence>
<feature type="compositionally biased region" description="Low complexity" evidence="6">
    <location>
        <begin position="99"/>
        <end position="128"/>
    </location>
</feature>
<keyword evidence="5" id="KW-0539">Nucleus</keyword>
<dbReference type="InterPro" id="IPR038840">
    <property type="entry name" value="RWDD3"/>
</dbReference>
<dbReference type="CDD" id="cd24164">
    <property type="entry name" value="RWDD3_C"/>
    <property type="match status" value="1"/>
</dbReference>
<evidence type="ECO:0000256" key="6">
    <source>
        <dbReference type="SAM" id="MobiDB-lite"/>
    </source>
</evidence>
<dbReference type="PROSITE" id="PS50908">
    <property type="entry name" value="RWD"/>
    <property type="match status" value="1"/>
</dbReference>
<evidence type="ECO:0000259" key="7">
    <source>
        <dbReference type="PROSITE" id="PS50908"/>
    </source>
</evidence>
<protein>
    <recommendedName>
        <fullName evidence="3">RWD domain-containing protein 3</fullName>
    </recommendedName>
</protein>
<dbReference type="Ensembl" id="ENSCAFT00040006401.1">
    <property type="protein sequence ID" value="ENSCAFP00040005541.1"/>
    <property type="gene ID" value="ENSCAFG00040003356.1"/>
</dbReference>
<reference evidence="8" key="2">
    <citation type="submission" date="2025-08" db="UniProtKB">
        <authorList>
            <consortium name="Ensembl"/>
        </authorList>
    </citation>
    <scope>IDENTIFICATION</scope>
</reference>
<feature type="compositionally biased region" description="Gly residues" evidence="6">
    <location>
        <begin position="158"/>
        <end position="178"/>
    </location>
</feature>
<dbReference type="CDD" id="cd23819">
    <property type="entry name" value="RWD_RWDD3"/>
    <property type="match status" value="1"/>
</dbReference>
<proteinExistence type="predicted"/>
<dbReference type="Gene3D" id="3.10.110.10">
    <property type="entry name" value="Ubiquitin Conjugating Enzyme"/>
    <property type="match status" value="1"/>
</dbReference>
<dbReference type="InterPro" id="IPR006575">
    <property type="entry name" value="RWD_dom"/>
</dbReference>
<feature type="compositionally biased region" description="Gly residues" evidence="6">
    <location>
        <begin position="129"/>
        <end position="147"/>
    </location>
</feature>
<dbReference type="GO" id="GO:0005634">
    <property type="term" value="C:nucleus"/>
    <property type="evidence" value="ECO:0007669"/>
    <property type="project" value="UniProtKB-SubCell"/>
</dbReference>
<accession>A0A8C0QDB5</accession>